<comment type="caution">
    <text evidence="2">The sequence shown here is derived from an EMBL/GenBank/DDBJ whole genome shotgun (WGS) entry which is preliminary data.</text>
</comment>
<proteinExistence type="predicted"/>
<dbReference type="STRING" id="1291764.GCA_001311235_00096"/>
<dbReference type="Pfam" id="PF13204">
    <property type="entry name" value="Apiosidase"/>
    <property type="match status" value="1"/>
</dbReference>
<dbReference type="AlphaFoldDB" id="A0A2A5RQ31"/>
<dbReference type="Gene3D" id="3.20.20.80">
    <property type="entry name" value="Glycosidases"/>
    <property type="match status" value="1"/>
</dbReference>
<sequence length="426" mass="49564">MSNITISKNKRTLLKDNKPFFYLADTCWSAFTNIDEKEWISYLSRRKKQGFNTIQINVLPQWDRSINNFQILPFSIKDGIIDFEKFDDQYFLRANKLCRIADQMGFTLSLVLLWANYVKGTWASALDKEKNIFPEYLLDNYFDKVLKYFDEFNPIYVIGGDTDFPTSETIHTYQIAFSYFKKYSPQTLKTIHIKGRLDEIPEVIIESSDLYFYQSGHNNSFPEMPFYLATSFYMRFPPKPIINSEPCYEQMGYSRKVYGRFKQFDVRKAAWQSLLSGACAGITYGAHGIWSWHDYTSSYNDEIGEAFDRPLTWQEALSLPGALDYCFLKNLFKILNVNNLVPKNTLLIDGDDSIRIASTEENDLFIIYIPSSTVIQLGIDFSEYSFQMLDLDEKFFYQPEVKFNKGGTELSVIGVKQDALVIARKN</sequence>
<gene>
    <name evidence="2" type="ORF">RT41_GL000324</name>
</gene>
<evidence type="ECO:0000313" key="3">
    <source>
        <dbReference type="Proteomes" id="UP000218181"/>
    </source>
</evidence>
<keyword evidence="3" id="KW-1185">Reference proteome</keyword>
<dbReference type="PANTHER" id="PTHR37836">
    <property type="entry name" value="LMO1036 PROTEIN"/>
    <property type="match status" value="1"/>
</dbReference>
<evidence type="ECO:0000313" key="2">
    <source>
        <dbReference type="EMBL" id="PCS01560.1"/>
    </source>
</evidence>
<dbReference type="EMBL" id="JXJU01000001">
    <property type="protein sequence ID" value="PCS01560.1"/>
    <property type="molecule type" value="Genomic_DNA"/>
</dbReference>
<accession>A0A2A5RQ31</accession>
<reference evidence="2 3" key="1">
    <citation type="submission" date="2014-12" db="EMBL/GenBank/DDBJ databases">
        <title>Draft genome sequences of 10 type strains of Lactococcus.</title>
        <authorList>
            <person name="Sun Z."/>
            <person name="Zhong Z."/>
            <person name="Liu W."/>
            <person name="Zhang W."/>
            <person name="Zhang H."/>
        </authorList>
    </citation>
    <scope>NUCLEOTIDE SEQUENCE [LARGE SCALE GENOMIC DNA]</scope>
    <source>
        <strain evidence="2 3">JCM 16395</strain>
    </source>
</reference>
<dbReference type="RefSeq" id="WP_096816971.1">
    <property type="nucleotide sequence ID" value="NZ_JXJU01000001.1"/>
</dbReference>
<evidence type="ECO:0000259" key="1">
    <source>
        <dbReference type="Pfam" id="PF13204"/>
    </source>
</evidence>
<dbReference type="InterPro" id="IPR025277">
    <property type="entry name" value="Apiosidase-like_cat_dom"/>
</dbReference>
<dbReference type="PANTHER" id="PTHR37836:SF3">
    <property type="entry name" value="ENDOGLUCANASE"/>
    <property type="match status" value="1"/>
</dbReference>
<name>A0A2A5RQ31_9LACT</name>
<dbReference type="OrthoDB" id="59486at2"/>
<dbReference type="Proteomes" id="UP000218181">
    <property type="component" value="Unassembled WGS sequence"/>
</dbReference>
<dbReference type="InterPro" id="IPR017853">
    <property type="entry name" value="GH"/>
</dbReference>
<feature type="domain" description="Apiosidase-like catalytic" evidence="1">
    <location>
        <begin position="7"/>
        <end position="336"/>
    </location>
</feature>
<protein>
    <recommendedName>
        <fullName evidence="1">Apiosidase-like catalytic domain-containing protein</fullName>
    </recommendedName>
</protein>
<dbReference type="SUPFAM" id="SSF51445">
    <property type="entry name" value="(Trans)glycosidases"/>
    <property type="match status" value="1"/>
</dbReference>
<organism evidence="2 3">
    <name type="scientific">Lactococcus fujiensis JCM 16395</name>
    <dbReference type="NCBI Taxonomy" id="1291764"/>
    <lineage>
        <taxon>Bacteria</taxon>
        <taxon>Bacillati</taxon>
        <taxon>Bacillota</taxon>
        <taxon>Bacilli</taxon>
        <taxon>Lactobacillales</taxon>
        <taxon>Streptococcaceae</taxon>
        <taxon>Lactococcus</taxon>
    </lineage>
</organism>